<organism evidence="2 3">
    <name type="scientific">candidate division TA06 bacterium</name>
    <dbReference type="NCBI Taxonomy" id="2250710"/>
    <lineage>
        <taxon>Bacteria</taxon>
        <taxon>Bacteria division TA06</taxon>
    </lineage>
</organism>
<gene>
    <name evidence="2" type="ORF">E3J62_06640</name>
</gene>
<proteinExistence type="predicted"/>
<reference evidence="2 3" key="1">
    <citation type="submission" date="2019-03" db="EMBL/GenBank/DDBJ databases">
        <title>Metabolic potential of uncultured bacteria and archaea associated with petroleum seepage in deep-sea sediments.</title>
        <authorList>
            <person name="Dong X."/>
            <person name="Hubert C."/>
        </authorList>
    </citation>
    <scope>NUCLEOTIDE SEQUENCE [LARGE SCALE GENOMIC DNA]</scope>
    <source>
        <strain evidence="2">E44_bin18</strain>
    </source>
</reference>
<dbReference type="EMBL" id="SOJN01000076">
    <property type="protein sequence ID" value="TET45728.1"/>
    <property type="molecule type" value="Genomic_DNA"/>
</dbReference>
<dbReference type="InterPro" id="IPR029052">
    <property type="entry name" value="Metallo-depent_PP-like"/>
</dbReference>
<feature type="domain" description="Calcineurin-like phosphoesterase" evidence="1">
    <location>
        <begin position="1"/>
        <end position="182"/>
    </location>
</feature>
<comment type="caution">
    <text evidence="2">The sequence shown here is derived from an EMBL/GenBank/DDBJ whole genome shotgun (WGS) entry which is preliminary data.</text>
</comment>
<dbReference type="InterPro" id="IPR004843">
    <property type="entry name" value="Calcineurin-like_PHP"/>
</dbReference>
<evidence type="ECO:0000313" key="2">
    <source>
        <dbReference type="EMBL" id="TET45728.1"/>
    </source>
</evidence>
<evidence type="ECO:0000259" key="1">
    <source>
        <dbReference type="Pfam" id="PF00149"/>
    </source>
</evidence>
<evidence type="ECO:0000313" key="3">
    <source>
        <dbReference type="Proteomes" id="UP000315525"/>
    </source>
</evidence>
<dbReference type="GO" id="GO:0016787">
    <property type="term" value="F:hydrolase activity"/>
    <property type="evidence" value="ECO:0007669"/>
    <property type="project" value="InterPro"/>
</dbReference>
<sequence>MKVAITGDIHLTEKGKHPERWKTLENILRQITQKGVNTLLIIGDLFDSDYQSYFEFDKLTSQYPAIEFHIIPGNHDPAVSEKVLSGSNVRVYVQPEIVRFGDSGFPILLLPYKSDKTMGEEIATFNEQLQRGNWILAGHGDWFGSIRAPNPSEPGTYMPLSRKDVEDYGPALTLLAHIHKPLDDLSSHVHYVGSPCGLDITETGRRRYFILDTKTLELQTVPADSQVIYFSETIAVFPVENEKEYLEKQIQTIKDRWSVRPEERSKVWIRVKVRGYCSNIRELKKVLKREFGDFSFYDNEGADVSEVYASDNYELSEIGRRVCEKISQEDWTGSDEEPAVDDIIFHALETIYSIGK</sequence>
<dbReference type="Gene3D" id="3.60.21.10">
    <property type="match status" value="1"/>
</dbReference>
<dbReference type="SUPFAM" id="SSF56300">
    <property type="entry name" value="Metallo-dependent phosphatases"/>
    <property type="match status" value="1"/>
</dbReference>
<dbReference type="AlphaFoldDB" id="A0A523UT63"/>
<dbReference type="InterPro" id="IPR050535">
    <property type="entry name" value="DNA_Repair-Maintenance_Comp"/>
</dbReference>
<accession>A0A523UT63</accession>
<name>A0A523UT63_UNCT6</name>
<dbReference type="Pfam" id="PF00149">
    <property type="entry name" value="Metallophos"/>
    <property type="match status" value="1"/>
</dbReference>
<dbReference type="PANTHER" id="PTHR30337">
    <property type="entry name" value="COMPONENT OF ATP-DEPENDENT DSDNA EXONUCLEASE"/>
    <property type="match status" value="1"/>
</dbReference>
<protein>
    <recommendedName>
        <fullName evidence="1">Calcineurin-like phosphoesterase domain-containing protein</fullName>
    </recommendedName>
</protein>
<dbReference type="Proteomes" id="UP000315525">
    <property type="component" value="Unassembled WGS sequence"/>
</dbReference>